<dbReference type="InterPro" id="IPR005195">
    <property type="entry name" value="Glyco_hydro_65_M"/>
</dbReference>
<dbReference type="InterPro" id="IPR037018">
    <property type="entry name" value="GH65_N"/>
</dbReference>
<evidence type="ECO:0000259" key="1">
    <source>
        <dbReference type="Pfam" id="PF03632"/>
    </source>
</evidence>
<evidence type="ECO:0000313" key="2">
    <source>
        <dbReference type="EMBL" id="GHB86537.1"/>
    </source>
</evidence>
<dbReference type="PANTHER" id="PTHR11051">
    <property type="entry name" value="GLYCOSYL HYDROLASE-RELATED"/>
    <property type="match status" value="1"/>
</dbReference>
<dbReference type="InterPro" id="IPR012341">
    <property type="entry name" value="6hp_glycosidase-like_sf"/>
</dbReference>
<dbReference type="Gene3D" id="1.50.10.10">
    <property type="match status" value="1"/>
</dbReference>
<dbReference type="Pfam" id="PF03632">
    <property type="entry name" value="Glyco_hydro_65m"/>
    <property type="match status" value="1"/>
</dbReference>
<dbReference type="EMBL" id="BMXF01000007">
    <property type="protein sequence ID" value="GHB86537.1"/>
    <property type="molecule type" value="Genomic_DNA"/>
</dbReference>
<dbReference type="GO" id="GO:0005975">
    <property type="term" value="P:carbohydrate metabolic process"/>
    <property type="evidence" value="ECO:0007669"/>
    <property type="project" value="InterPro"/>
</dbReference>
<protein>
    <recommendedName>
        <fullName evidence="1">Glycoside hydrolase family 65 central catalytic domain-containing protein</fullName>
    </recommendedName>
</protein>
<dbReference type="GO" id="GO:0004553">
    <property type="term" value="F:hydrolase activity, hydrolyzing O-glycosyl compounds"/>
    <property type="evidence" value="ECO:0007669"/>
    <property type="project" value="TreeGrafter"/>
</dbReference>
<organism evidence="2 3">
    <name type="scientific">Persicitalea jodogahamensis</name>
    <dbReference type="NCBI Taxonomy" id="402147"/>
    <lineage>
        <taxon>Bacteria</taxon>
        <taxon>Pseudomonadati</taxon>
        <taxon>Bacteroidota</taxon>
        <taxon>Cytophagia</taxon>
        <taxon>Cytophagales</taxon>
        <taxon>Spirosomataceae</taxon>
        <taxon>Persicitalea</taxon>
    </lineage>
</organism>
<dbReference type="PANTHER" id="PTHR11051:SF8">
    <property type="entry name" value="PROTEIN-GLUCOSYLGALACTOSYLHYDROXYLYSINE GLUCOSIDASE"/>
    <property type="match status" value="1"/>
</dbReference>
<dbReference type="Proteomes" id="UP000598271">
    <property type="component" value="Unassembled WGS sequence"/>
</dbReference>
<proteinExistence type="predicted"/>
<gene>
    <name evidence="2" type="ORF">GCM10007390_47650</name>
</gene>
<sequence length="653" mass="73962">MTLANGVYGITLSEKVLLGNRVQLNGIFDKFPGSGVESAVEGIDFSQLELIVMDKKDSETEQADYLKGKRFSETNLNQLKNWQQEFNFREGWFETSFDFESLRVQHTVYALKHMLQTGIIKMTITAQEDRFFSLKNTLSMARPYAFQSSQYLHQLREREIPLFTASATSPGGKYTLATTTSFYFANDKEKPLLTYVDDGEGRPSLGFEKKLLKGESITFYLIGSVGTTFNYTDPLKETARLNIYTLLKGPEVVISQHKATWEQFWQKTDILISEAPEVNKNIRQMMFSINSFVSAQTRFSSACMGLGVDYWGYKTLWDADFWIFPALLLINPEAAKSMLEYRWDRLDMARQNAASHGYQGAMFPWESGSSGEEQTSLLYLTGPFQHHITSDVGLAFWRYYCVTLDKKWLRERGYPLLKEVADFWVSRAEKNGEGRYEIKNVVGSDEYAINVDNDAFTNGSARQVLQAALSAARLVGEVPIPAWQEVADKLLIRKFKDGTVQEHDTYEGELIKQADVNLLSFPLDVITDRKTVHQNLTYYENRIDEEGPNMSYCMFAGAAARAGDRAQATRLFEKALQPYLKGPFQILALRKNRLSTYFGTSAGGLLQAVILGFGGLHFTENGLVQKDPLLPEGWKSMQLRGIGTGQNFKVDGK</sequence>
<reference evidence="2 3" key="1">
    <citation type="journal article" date="2014" name="Int. J. Syst. Evol. Microbiol.">
        <title>Complete genome sequence of Corynebacterium casei LMG S-19264T (=DSM 44701T), isolated from a smear-ripened cheese.</title>
        <authorList>
            <consortium name="US DOE Joint Genome Institute (JGI-PGF)"/>
            <person name="Walter F."/>
            <person name="Albersmeier A."/>
            <person name="Kalinowski J."/>
            <person name="Ruckert C."/>
        </authorList>
    </citation>
    <scope>NUCLEOTIDE SEQUENCE [LARGE SCALE GENOMIC DNA]</scope>
    <source>
        <strain evidence="2 3">KCTC 12866</strain>
    </source>
</reference>
<name>A0A8J3D7P8_9BACT</name>
<dbReference type="InterPro" id="IPR008928">
    <property type="entry name" value="6-hairpin_glycosidase_sf"/>
</dbReference>
<comment type="caution">
    <text evidence="2">The sequence shown here is derived from an EMBL/GenBank/DDBJ whole genome shotgun (WGS) entry which is preliminary data.</text>
</comment>
<feature type="domain" description="Glycoside hydrolase family 65 central catalytic" evidence="1">
    <location>
        <begin position="286"/>
        <end position="506"/>
    </location>
</feature>
<dbReference type="SUPFAM" id="SSF48208">
    <property type="entry name" value="Six-hairpin glycosidases"/>
    <property type="match status" value="1"/>
</dbReference>
<evidence type="ECO:0000313" key="3">
    <source>
        <dbReference type="Proteomes" id="UP000598271"/>
    </source>
</evidence>
<dbReference type="Gene3D" id="2.70.98.40">
    <property type="entry name" value="Glycoside hydrolase, family 65, N-terminal domain"/>
    <property type="match status" value="1"/>
</dbReference>
<accession>A0A8J3D7P8</accession>
<keyword evidence="3" id="KW-1185">Reference proteome</keyword>
<dbReference type="AlphaFoldDB" id="A0A8J3D7P8"/>